<evidence type="ECO:0000256" key="11">
    <source>
        <dbReference type="ARBA" id="ARBA00023136"/>
    </source>
</evidence>
<comment type="subcellular location">
    <subcellularLocation>
        <location evidence="1 12">Mitochondrion membrane</location>
        <topology evidence="1 12">Single-pass membrane protein</topology>
    </subcellularLocation>
</comment>
<evidence type="ECO:0000256" key="10">
    <source>
        <dbReference type="ARBA" id="ARBA00023128"/>
    </source>
</evidence>
<evidence type="ECO:0000256" key="13">
    <source>
        <dbReference type="SAM" id="Phobius"/>
    </source>
</evidence>
<name>A0A5P9KFG0_9COLE</name>
<dbReference type="AlphaFoldDB" id="A0A5P9KFG0"/>
<keyword evidence="8 13" id="KW-1133">Transmembrane helix</keyword>
<keyword evidence="6 12" id="KW-0812">Transmembrane</keyword>
<dbReference type="InterPro" id="IPR001421">
    <property type="entry name" value="ATP8_metazoa"/>
</dbReference>
<geneLocation type="mitochondrion" evidence="14"/>
<keyword evidence="5 12" id="KW-0138">CF(0)</keyword>
<evidence type="ECO:0000256" key="12">
    <source>
        <dbReference type="RuleBase" id="RU003661"/>
    </source>
</evidence>
<comment type="subunit">
    <text evidence="3">F-type ATPases have 2 components, CF(1) - the catalytic core - and CF(0) - the membrane proton channel.</text>
</comment>
<keyword evidence="7 12" id="KW-0375">Hydrogen ion transport</keyword>
<keyword evidence="11 13" id="KW-0472">Membrane</keyword>
<comment type="similarity">
    <text evidence="2 12">Belongs to the ATPase protein 8 family.</text>
</comment>
<keyword evidence="9 12" id="KW-0406">Ion transport</keyword>
<dbReference type="GO" id="GO:0015986">
    <property type="term" value="P:proton motive force-driven ATP synthesis"/>
    <property type="evidence" value="ECO:0007669"/>
    <property type="project" value="InterPro"/>
</dbReference>
<dbReference type="Pfam" id="PF00895">
    <property type="entry name" value="ATP-synt_8"/>
    <property type="match status" value="1"/>
</dbReference>
<keyword evidence="4 12" id="KW-0813">Transport</keyword>
<evidence type="ECO:0000256" key="7">
    <source>
        <dbReference type="ARBA" id="ARBA00022781"/>
    </source>
</evidence>
<gene>
    <name evidence="14" type="primary">ATP8</name>
</gene>
<keyword evidence="10 12" id="KW-0496">Mitochondrion</keyword>
<evidence type="ECO:0000256" key="6">
    <source>
        <dbReference type="ARBA" id="ARBA00022692"/>
    </source>
</evidence>
<protein>
    <recommendedName>
        <fullName evidence="12">ATP synthase complex subunit 8</fullName>
    </recommendedName>
</protein>
<reference evidence="14" key="2">
    <citation type="submission" date="2019-03" db="EMBL/GenBank/DDBJ databases">
        <authorList>
            <person name="Zhang j."/>
            <person name="Fu x."/>
        </authorList>
    </citation>
    <scope>NUCLEOTIDE SEQUENCE</scope>
</reference>
<organism evidence="14">
    <name type="scientific">Curtos costipennis</name>
    <dbReference type="NCBI Taxonomy" id="71199"/>
    <lineage>
        <taxon>Eukaryota</taxon>
        <taxon>Metazoa</taxon>
        <taxon>Ecdysozoa</taxon>
        <taxon>Arthropoda</taxon>
        <taxon>Hexapoda</taxon>
        <taxon>Insecta</taxon>
        <taxon>Pterygota</taxon>
        <taxon>Neoptera</taxon>
        <taxon>Endopterygota</taxon>
        <taxon>Coleoptera</taxon>
        <taxon>Polyphaga</taxon>
        <taxon>Elateriformia</taxon>
        <taxon>Elateroidea</taxon>
        <taxon>Lampyridae</taxon>
        <taxon>Luciolinae</taxon>
        <taxon>Curtos</taxon>
    </lineage>
</organism>
<evidence type="ECO:0000256" key="2">
    <source>
        <dbReference type="ARBA" id="ARBA00008892"/>
    </source>
</evidence>
<evidence type="ECO:0000256" key="3">
    <source>
        <dbReference type="ARBA" id="ARBA00011291"/>
    </source>
</evidence>
<dbReference type="GO" id="GO:0045259">
    <property type="term" value="C:proton-transporting ATP synthase complex"/>
    <property type="evidence" value="ECO:0007669"/>
    <property type="project" value="UniProtKB-KW"/>
</dbReference>
<sequence>MPQMAPLFWLNLFFMFILIFLMFKTMNYFSIMYKSFNNKTSKTNKMIYWKW</sequence>
<dbReference type="GO" id="GO:0015078">
    <property type="term" value="F:proton transmembrane transporter activity"/>
    <property type="evidence" value="ECO:0007669"/>
    <property type="project" value="InterPro"/>
</dbReference>
<evidence type="ECO:0000256" key="4">
    <source>
        <dbReference type="ARBA" id="ARBA00022448"/>
    </source>
</evidence>
<dbReference type="GO" id="GO:0031966">
    <property type="term" value="C:mitochondrial membrane"/>
    <property type="evidence" value="ECO:0007669"/>
    <property type="project" value="UniProtKB-SubCell"/>
</dbReference>
<dbReference type="EMBL" id="MK609965">
    <property type="protein sequence ID" value="QFU28808.1"/>
    <property type="molecule type" value="Genomic_DNA"/>
</dbReference>
<proteinExistence type="inferred from homology"/>
<evidence type="ECO:0000256" key="9">
    <source>
        <dbReference type="ARBA" id="ARBA00023065"/>
    </source>
</evidence>
<evidence type="ECO:0000256" key="8">
    <source>
        <dbReference type="ARBA" id="ARBA00022989"/>
    </source>
</evidence>
<reference evidence="14" key="1">
    <citation type="journal article" date="2019" name="Mitochondrial DNA Part B Resour">
        <title>The complete mitochondrial genome of the firefly, Curtos costipennis (Coleoptera: Lampyridae).</title>
        <authorList>
            <person name="Zhang J."/>
            <person name="Fu X."/>
        </authorList>
    </citation>
    <scope>NUCLEOTIDE SEQUENCE</scope>
</reference>
<feature type="transmembrane region" description="Helical" evidence="13">
    <location>
        <begin position="6"/>
        <end position="23"/>
    </location>
</feature>
<accession>A0A5P9KFG0</accession>
<evidence type="ECO:0000256" key="5">
    <source>
        <dbReference type="ARBA" id="ARBA00022547"/>
    </source>
</evidence>
<evidence type="ECO:0000256" key="1">
    <source>
        <dbReference type="ARBA" id="ARBA00004304"/>
    </source>
</evidence>
<evidence type="ECO:0000313" key="14">
    <source>
        <dbReference type="EMBL" id="QFU28808.1"/>
    </source>
</evidence>